<sequence length="313" mass="33755">MSSMSTTSNPAERFEPHRGRLLGLAYRMLGSMADATDAVQETYLRWHAAEREEVEDARAFLITTTTRICLDLLTSARARREAYVGPWLPEPVLDTAALAPDAHTELAEDLSVALLLTLDRLSPLERSAFLLHDVFDLSFAEIARALERSEAACRQLASRARARVRAARPRVATEPAAPPGTVDSKHAQLMAAFAAAAQAGDVDALMRLLAADVRVVTDGGGKVPAALDVVEGADRAARFLVGATRKRPGQWWREDFTVRFAIVNGLPGVVVDGSDGPVQTSAFEIEDGVIRALYVVRNPDKLRHLAGAAAPGT</sequence>
<dbReference type="Proteomes" id="UP000007089">
    <property type="component" value="Chromosome"/>
</dbReference>
<evidence type="ECO:0000256" key="1">
    <source>
        <dbReference type="ARBA" id="ARBA00011344"/>
    </source>
</evidence>
<reference evidence="4" key="1">
    <citation type="submission" date="2009-01" db="EMBL/GenBank/DDBJ databases">
        <title>Complete sequence of Anaeromyxobacter dehalogenans 2CP-1.</title>
        <authorList>
            <consortium name="US DOE Joint Genome Institute"/>
            <person name="Lucas S."/>
            <person name="Copeland A."/>
            <person name="Lapidus A."/>
            <person name="Glavina del Rio T."/>
            <person name="Dalin E."/>
            <person name="Tice H."/>
            <person name="Bruce D."/>
            <person name="Goodwin L."/>
            <person name="Pitluck S."/>
            <person name="Saunders E."/>
            <person name="Brettin T."/>
            <person name="Detter J.C."/>
            <person name="Han C."/>
            <person name="Larimer F."/>
            <person name="Land M."/>
            <person name="Hauser L."/>
            <person name="Kyrpides N."/>
            <person name="Ovchinnikova G."/>
            <person name="Beliaev A.S."/>
            <person name="Richardson P."/>
        </authorList>
    </citation>
    <scope>NUCLEOTIDE SEQUENCE</scope>
    <source>
        <strain evidence="4">2CP-1</strain>
    </source>
</reference>
<dbReference type="PANTHER" id="PTHR30173:SF36">
    <property type="entry name" value="ECF RNA POLYMERASE SIGMA FACTOR SIGJ"/>
    <property type="match status" value="1"/>
</dbReference>
<dbReference type="Pfam" id="PF08281">
    <property type="entry name" value="Sigma70_r4_2"/>
    <property type="match status" value="1"/>
</dbReference>
<evidence type="ECO:0000313" key="5">
    <source>
        <dbReference type="Proteomes" id="UP000007089"/>
    </source>
</evidence>
<dbReference type="Gene3D" id="1.10.10.10">
    <property type="entry name" value="Winged helix-like DNA-binding domain superfamily/Winged helix DNA-binding domain"/>
    <property type="match status" value="1"/>
</dbReference>
<dbReference type="InterPro" id="IPR032710">
    <property type="entry name" value="NTF2-like_dom_sf"/>
</dbReference>
<dbReference type="SUPFAM" id="SSF88946">
    <property type="entry name" value="Sigma2 domain of RNA polymerase sigma factors"/>
    <property type="match status" value="1"/>
</dbReference>
<dbReference type="InterPro" id="IPR007627">
    <property type="entry name" value="RNA_pol_sigma70_r2"/>
</dbReference>
<comment type="subunit">
    <text evidence="1">Interacts transiently with the RNA polymerase catalytic core formed by RpoA, RpoB, RpoC and RpoZ (2 alpha, 1 beta, 1 beta' and 1 omega subunit) to form the RNA polymerase holoenzyme that can initiate transcription.</text>
</comment>
<dbReference type="GO" id="GO:0003677">
    <property type="term" value="F:DNA binding"/>
    <property type="evidence" value="ECO:0007669"/>
    <property type="project" value="InterPro"/>
</dbReference>
<keyword evidence="5" id="KW-1185">Reference proteome</keyword>
<dbReference type="InterPro" id="IPR013324">
    <property type="entry name" value="RNA_pol_sigma_r3/r4-like"/>
</dbReference>
<name>B8J8Q1_ANAD2</name>
<dbReference type="InterPro" id="IPR013325">
    <property type="entry name" value="RNA_pol_sigma_r2"/>
</dbReference>
<dbReference type="InterPro" id="IPR013249">
    <property type="entry name" value="RNA_pol_sigma70_r4_t2"/>
</dbReference>
<dbReference type="GO" id="GO:0006352">
    <property type="term" value="P:DNA-templated transcription initiation"/>
    <property type="evidence" value="ECO:0007669"/>
    <property type="project" value="InterPro"/>
</dbReference>
<dbReference type="Pfam" id="PF04542">
    <property type="entry name" value="Sigma70_r2"/>
    <property type="match status" value="1"/>
</dbReference>
<feature type="domain" description="RNA polymerase sigma factor 70 region 4 type 2" evidence="3">
    <location>
        <begin position="113"/>
        <end position="163"/>
    </location>
</feature>
<dbReference type="NCBIfam" id="NF007214">
    <property type="entry name" value="PRK09636.1"/>
    <property type="match status" value="1"/>
</dbReference>
<evidence type="ECO:0000259" key="3">
    <source>
        <dbReference type="Pfam" id="PF08281"/>
    </source>
</evidence>
<dbReference type="HOGENOM" id="CLU_047691_22_0_7"/>
<evidence type="ECO:0000259" key="2">
    <source>
        <dbReference type="Pfam" id="PF04542"/>
    </source>
</evidence>
<dbReference type="RefSeq" id="WP_015935064.1">
    <property type="nucleotide sequence ID" value="NC_011891.1"/>
</dbReference>
<dbReference type="SUPFAM" id="SSF54427">
    <property type="entry name" value="NTF2-like"/>
    <property type="match status" value="1"/>
</dbReference>
<accession>B8J8Q1</accession>
<dbReference type="EMBL" id="CP001359">
    <property type="protein sequence ID" value="ACL67337.1"/>
    <property type="molecule type" value="Genomic_DNA"/>
</dbReference>
<gene>
    <name evidence="4" type="ordered locus">A2cp1_4018</name>
</gene>
<dbReference type="PANTHER" id="PTHR30173">
    <property type="entry name" value="SIGMA 19 FACTOR"/>
    <property type="match status" value="1"/>
</dbReference>
<dbReference type="GO" id="GO:0016987">
    <property type="term" value="F:sigma factor activity"/>
    <property type="evidence" value="ECO:0007669"/>
    <property type="project" value="InterPro"/>
</dbReference>
<proteinExistence type="predicted"/>
<dbReference type="Gene3D" id="1.10.1740.10">
    <property type="match status" value="1"/>
</dbReference>
<evidence type="ECO:0000313" key="4">
    <source>
        <dbReference type="EMBL" id="ACL67337.1"/>
    </source>
</evidence>
<dbReference type="AlphaFoldDB" id="B8J8Q1"/>
<dbReference type="InterPro" id="IPR052704">
    <property type="entry name" value="ECF_Sigma-70_Domain"/>
</dbReference>
<dbReference type="InterPro" id="IPR014284">
    <property type="entry name" value="RNA_pol_sigma-70_dom"/>
</dbReference>
<dbReference type="NCBIfam" id="TIGR02937">
    <property type="entry name" value="sigma70-ECF"/>
    <property type="match status" value="1"/>
</dbReference>
<dbReference type="InterPro" id="IPR036388">
    <property type="entry name" value="WH-like_DNA-bd_sf"/>
</dbReference>
<dbReference type="SUPFAM" id="SSF88659">
    <property type="entry name" value="Sigma3 and sigma4 domains of RNA polymerase sigma factors"/>
    <property type="match status" value="1"/>
</dbReference>
<dbReference type="Gene3D" id="3.10.450.50">
    <property type="match status" value="1"/>
</dbReference>
<dbReference type="KEGG" id="acp:A2cp1_4018"/>
<feature type="domain" description="RNA polymerase sigma-70 region 2" evidence="2">
    <location>
        <begin position="14"/>
        <end position="77"/>
    </location>
</feature>
<organism evidence="4 5">
    <name type="scientific">Anaeromyxobacter dehalogenans (strain ATCC BAA-258 / DSM 21875 / 2CP-1)</name>
    <dbReference type="NCBI Taxonomy" id="455488"/>
    <lineage>
        <taxon>Bacteria</taxon>
        <taxon>Pseudomonadati</taxon>
        <taxon>Myxococcota</taxon>
        <taxon>Myxococcia</taxon>
        <taxon>Myxococcales</taxon>
        <taxon>Cystobacterineae</taxon>
        <taxon>Anaeromyxobacteraceae</taxon>
        <taxon>Anaeromyxobacter</taxon>
    </lineage>
</organism>
<protein>
    <submittedName>
        <fullName evidence="4">RNA polymerase, sigma-24 subunit, ECF subfamily</fullName>
    </submittedName>
</protein>